<name>A0AAD5EG21_UMBRA</name>
<reference evidence="6" key="1">
    <citation type="submission" date="2021-06" db="EMBL/GenBank/DDBJ databases">
        <authorList>
            <consortium name="DOE Joint Genome Institute"/>
            <person name="Mondo S.J."/>
            <person name="Amses K.R."/>
            <person name="Simmons D.R."/>
            <person name="Longcore J.E."/>
            <person name="Seto K."/>
            <person name="Alves G.H."/>
            <person name="Bonds A.E."/>
            <person name="Quandt C.A."/>
            <person name="Davis W.J."/>
            <person name="Chang Y."/>
            <person name="Letcher P.M."/>
            <person name="Powell M.J."/>
            <person name="Kuo A."/>
            <person name="Labutti K."/>
            <person name="Pangilinan J."/>
            <person name="Andreopoulos W."/>
            <person name="Tritt A."/>
            <person name="Riley R."/>
            <person name="Hundley H."/>
            <person name="Johnson J."/>
            <person name="Lipzen A."/>
            <person name="Barry K."/>
            <person name="Berbee M.L."/>
            <person name="Buchler N.E."/>
            <person name="Grigoriev I.V."/>
            <person name="Spatafora J.W."/>
            <person name="Stajich J.E."/>
            <person name="James T.Y."/>
        </authorList>
    </citation>
    <scope>NUCLEOTIDE SEQUENCE</scope>
    <source>
        <strain evidence="6">AG</strain>
    </source>
</reference>
<organism evidence="6 7">
    <name type="scientific">Umbelopsis ramanniana AG</name>
    <dbReference type="NCBI Taxonomy" id="1314678"/>
    <lineage>
        <taxon>Eukaryota</taxon>
        <taxon>Fungi</taxon>
        <taxon>Fungi incertae sedis</taxon>
        <taxon>Mucoromycota</taxon>
        <taxon>Mucoromycotina</taxon>
        <taxon>Umbelopsidomycetes</taxon>
        <taxon>Umbelopsidales</taxon>
        <taxon>Umbelopsidaceae</taxon>
        <taxon>Umbelopsis</taxon>
    </lineage>
</organism>
<evidence type="ECO:0000313" key="6">
    <source>
        <dbReference type="EMBL" id="KAI8583191.1"/>
    </source>
</evidence>
<evidence type="ECO:0000256" key="4">
    <source>
        <dbReference type="ARBA" id="ARBA00023136"/>
    </source>
</evidence>
<evidence type="ECO:0000256" key="1">
    <source>
        <dbReference type="ARBA" id="ARBA00004167"/>
    </source>
</evidence>
<comment type="caution">
    <text evidence="6">The sequence shown here is derived from an EMBL/GenBank/DDBJ whole genome shotgun (WGS) entry which is preliminary data.</text>
</comment>
<evidence type="ECO:0000313" key="7">
    <source>
        <dbReference type="Proteomes" id="UP001206595"/>
    </source>
</evidence>
<keyword evidence="4 5" id="KW-0472">Membrane</keyword>
<dbReference type="EMBL" id="MU620897">
    <property type="protein sequence ID" value="KAI8583191.1"/>
    <property type="molecule type" value="Genomic_DNA"/>
</dbReference>
<dbReference type="GO" id="GO:0006685">
    <property type="term" value="P:sphingomyelin catabolic process"/>
    <property type="evidence" value="ECO:0007669"/>
    <property type="project" value="TreeGrafter"/>
</dbReference>
<comment type="subcellular location">
    <subcellularLocation>
        <location evidence="1">Membrane</location>
        <topology evidence="1">Single-pass membrane protein</topology>
    </subcellularLocation>
</comment>
<proteinExistence type="predicted"/>
<evidence type="ECO:0000256" key="3">
    <source>
        <dbReference type="ARBA" id="ARBA00022989"/>
    </source>
</evidence>
<protein>
    <submittedName>
        <fullName evidence="6">Uncharacterized protein</fullName>
    </submittedName>
</protein>
<reference evidence="6" key="2">
    <citation type="journal article" date="2022" name="Proc. Natl. Acad. Sci. U.S.A.">
        <title>Diploid-dominant life cycles characterize the early evolution of Fungi.</title>
        <authorList>
            <person name="Amses K.R."/>
            <person name="Simmons D.R."/>
            <person name="Longcore J.E."/>
            <person name="Mondo S.J."/>
            <person name="Seto K."/>
            <person name="Jeronimo G.H."/>
            <person name="Bonds A.E."/>
            <person name="Quandt C.A."/>
            <person name="Davis W.J."/>
            <person name="Chang Y."/>
            <person name="Federici B.A."/>
            <person name="Kuo A."/>
            <person name="LaButti K."/>
            <person name="Pangilinan J."/>
            <person name="Andreopoulos W."/>
            <person name="Tritt A."/>
            <person name="Riley R."/>
            <person name="Hundley H."/>
            <person name="Johnson J."/>
            <person name="Lipzen A."/>
            <person name="Barry K."/>
            <person name="Lang B.F."/>
            <person name="Cuomo C.A."/>
            <person name="Buchler N.E."/>
            <person name="Grigoriev I.V."/>
            <person name="Spatafora J.W."/>
            <person name="Stajich J.E."/>
            <person name="James T.Y."/>
        </authorList>
    </citation>
    <scope>NUCLEOTIDE SEQUENCE</scope>
    <source>
        <strain evidence="6">AG</strain>
    </source>
</reference>
<dbReference type="Pfam" id="PF14724">
    <property type="entry name" value="mit_SMPDase"/>
    <property type="match status" value="1"/>
</dbReference>
<accession>A0AAD5EG21</accession>
<dbReference type="PANTHER" id="PTHR12988:SF6">
    <property type="entry name" value="SPHINGOMYELIN PHOSPHODIESTERASE 4"/>
    <property type="match status" value="1"/>
</dbReference>
<dbReference type="GO" id="GO:0016020">
    <property type="term" value="C:membrane"/>
    <property type="evidence" value="ECO:0007669"/>
    <property type="project" value="UniProtKB-SubCell"/>
</dbReference>
<dbReference type="InterPro" id="IPR024129">
    <property type="entry name" value="Sphingomy_SMPD4"/>
</dbReference>
<dbReference type="RefSeq" id="XP_051448195.1">
    <property type="nucleotide sequence ID" value="XM_051586250.1"/>
</dbReference>
<keyword evidence="3 5" id="KW-1133">Transmembrane helix</keyword>
<dbReference type="PANTHER" id="PTHR12988">
    <property type="entry name" value="SPHINGOMYELIN PHOSPHODIESTERASE 4"/>
    <property type="match status" value="1"/>
</dbReference>
<keyword evidence="2 5" id="KW-0812">Transmembrane</keyword>
<dbReference type="GO" id="GO:0046513">
    <property type="term" value="P:ceramide biosynthetic process"/>
    <property type="evidence" value="ECO:0007669"/>
    <property type="project" value="TreeGrafter"/>
</dbReference>
<gene>
    <name evidence="6" type="ORF">K450DRAFT_224639</name>
</gene>
<evidence type="ECO:0000256" key="5">
    <source>
        <dbReference type="SAM" id="Phobius"/>
    </source>
</evidence>
<dbReference type="GeneID" id="75911598"/>
<keyword evidence="7" id="KW-1185">Reference proteome</keyword>
<sequence>MADLTTLNYNDIIGTCNRLKSFFAQYTSIIIDASNGIAKTFHAQLPKILAEIFGSTTKRGWLQIATTKQEDKAVYELLEPNGPFFTCILQMQYQRHFAYEILPNKLPANIQAFFKPSAYHLLPPIYSDRMQTYSPEQMSFTDNSNPFHASRQLSASQAAMGRRIAGASTGVTDIKLTFSAYEFFIFNFLHGAIWNTYKQEMAKPLPHMTFPTQAFGARPAFPPSKPAQPQPKCMLNTMYAPLLEAYVAWALPTSAGGMKARKEESNFFFQAASEVWVNETIPNYGQRLADEVLFCIATLSRAIMQQDLRKATSVGKFHTNADVISFAYTSMKDCMYIWLKEAIKNWPLEDSFLEIVNLWSIWAAPWRFGDPARSEADDKTKPIEEGWGLYIAHNFLFYHTLVELLLLRSAKYGYAENAPRYHYVIRSVATRYRDNGSVKGEVRSLLRLVNVLSLEGIVPLLSEIEQALTTQLNAQTSTRQDLGIQSPILAQVDPAISAILPELRSNMAVLEGPEWSPPTMYSKYMPSAKNPIDDALLALKQSIYLRFSMLPKQQAAGSSSGDSNWRNIVATTSHVAPMSRASLSPEAASRVRKQATEMQRLAQSLGTMFNIPAAELEHLALAGSIDDDAAARQLQSRKGPVRTLFAEISQQVRQRGFLSSEGKKEVQEGLRKCSNLDVPALGPRAEHMVRSYEVAILIPYVVWFDRHLNRYYQRFVPETSTVFPPRLTIRPIAAWINLAYLLLIILLWRWLFS</sequence>
<evidence type="ECO:0000256" key="2">
    <source>
        <dbReference type="ARBA" id="ARBA00022692"/>
    </source>
</evidence>
<dbReference type="GO" id="GO:0050290">
    <property type="term" value="F:sphingomyelin phosphodiesterase D activity"/>
    <property type="evidence" value="ECO:0007669"/>
    <property type="project" value="InterPro"/>
</dbReference>
<dbReference type="Proteomes" id="UP001206595">
    <property type="component" value="Unassembled WGS sequence"/>
</dbReference>
<feature type="transmembrane region" description="Helical" evidence="5">
    <location>
        <begin position="732"/>
        <end position="752"/>
    </location>
</feature>
<dbReference type="AlphaFoldDB" id="A0AAD5EG21"/>
<dbReference type="GO" id="GO:0046475">
    <property type="term" value="P:glycerophospholipid catabolic process"/>
    <property type="evidence" value="ECO:0007669"/>
    <property type="project" value="TreeGrafter"/>
</dbReference>